<dbReference type="EMBL" id="RWGY01000985">
    <property type="protein sequence ID" value="TVT97539.1"/>
    <property type="molecule type" value="Genomic_DNA"/>
</dbReference>
<dbReference type="AlphaFoldDB" id="A0A5J9SEL3"/>
<accession>A0A5J9SEL3</accession>
<sequence>MHRSPSSLARRRRVQTWLAILARKASLARRCRGQAWLAAFRATRATASLGEASHASLVHVPTTSRPRPRTCLIHGQASSRAEASMASVFVADSEDDDDTCLCKRCGEVHGVKGIEECRRVRREQSRCKRCGLVHKDYDGSAWIIYGFDKFYCELYIPNVAGLQMDGDTIILPPHVQSRIDELSSLVRAKRIKKKREHVKKKTDT</sequence>
<reference evidence="1 2" key="1">
    <citation type="journal article" date="2019" name="Sci. Rep.">
        <title>A high-quality genome of Eragrostis curvula grass provides insights into Poaceae evolution and supports new strategies to enhance forage quality.</title>
        <authorList>
            <person name="Carballo J."/>
            <person name="Santos B.A.C.M."/>
            <person name="Zappacosta D."/>
            <person name="Garbus I."/>
            <person name="Selva J.P."/>
            <person name="Gallo C.A."/>
            <person name="Diaz A."/>
            <person name="Albertini E."/>
            <person name="Caccamo M."/>
            <person name="Echenique V."/>
        </authorList>
    </citation>
    <scope>NUCLEOTIDE SEQUENCE [LARGE SCALE GENOMIC DNA]</scope>
    <source>
        <strain evidence="2">cv. Victoria</strain>
        <tissue evidence="1">Leaf</tissue>
    </source>
</reference>
<evidence type="ECO:0000313" key="1">
    <source>
        <dbReference type="EMBL" id="TVT97539.1"/>
    </source>
</evidence>
<protein>
    <submittedName>
        <fullName evidence="1">Uncharacterized protein</fullName>
    </submittedName>
</protein>
<dbReference type="Proteomes" id="UP000324897">
    <property type="component" value="Unassembled WGS sequence"/>
</dbReference>
<feature type="non-terminal residue" evidence="1">
    <location>
        <position position="1"/>
    </location>
</feature>
<dbReference type="Gramene" id="TVT97539">
    <property type="protein sequence ID" value="TVT97539"/>
    <property type="gene ID" value="EJB05_57202"/>
</dbReference>
<organism evidence="1 2">
    <name type="scientific">Eragrostis curvula</name>
    <name type="common">weeping love grass</name>
    <dbReference type="NCBI Taxonomy" id="38414"/>
    <lineage>
        <taxon>Eukaryota</taxon>
        <taxon>Viridiplantae</taxon>
        <taxon>Streptophyta</taxon>
        <taxon>Embryophyta</taxon>
        <taxon>Tracheophyta</taxon>
        <taxon>Spermatophyta</taxon>
        <taxon>Magnoliopsida</taxon>
        <taxon>Liliopsida</taxon>
        <taxon>Poales</taxon>
        <taxon>Poaceae</taxon>
        <taxon>PACMAD clade</taxon>
        <taxon>Chloridoideae</taxon>
        <taxon>Eragrostideae</taxon>
        <taxon>Eragrostidinae</taxon>
        <taxon>Eragrostis</taxon>
    </lineage>
</organism>
<keyword evidence="2" id="KW-1185">Reference proteome</keyword>
<name>A0A5J9SEL3_9POAL</name>
<gene>
    <name evidence="1" type="ORF">EJB05_57202</name>
</gene>
<evidence type="ECO:0000313" key="2">
    <source>
        <dbReference type="Proteomes" id="UP000324897"/>
    </source>
</evidence>
<comment type="caution">
    <text evidence="1">The sequence shown here is derived from an EMBL/GenBank/DDBJ whole genome shotgun (WGS) entry which is preliminary data.</text>
</comment>
<proteinExistence type="predicted"/>
<dbReference type="OrthoDB" id="688641at2759"/>